<gene>
    <name evidence="1" type="ORF">ODALV1_LOCUS30001</name>
</gene>
<comment type="caution">
    <text evidence="1">The sequence shown here is derived from an EMBL/GenBank/DDBJ whole genome shotgun (WGS) entry which is preliminary data.</text>
</comment>
<proteinExistence type="predicted"/>
<accession>A0ABP1S661</accession>
<reference evidence="1 2" key="1">
    <citation type="submission" date="2024-08" db="EMBL/GenBank/DDBJ databases">
        <authorList>
            <person name="Cucini C."/>
            <person name="Frati F."/>
        </authorList>
    </citation>
    <scope>NUCLEOTIDE SEQUENCE [LARGE SCALE GENOMIC DNA]</scope>
</reference>
<evidence type="ECO:0000313" key="1">
    <source>
        <dbReference type="EMBL" id="CAL8143930.1"/>
    </source>
</evidence>
<dbReference type="EMBL" id="CAXLJM020000160">
    <property type="protein sequence ID" value="CAL8143930.1"/>
    <property type="molecule type" value="Genomic_DNA"/>
</dbReference>
<keyword evidence="2" id="KW-1185">Reference proteome</keyword>
<sequence length="100" mass="11410">MAVHRTTQSTSLDINFSPSGILPGMHLICKPKEKPADNLANTELKKMQRKKVQCKLILLLSDNESPFIRTPLNGPASETEKWNHHEEIYLPEKTRQMPAF</sequence>
<evidence type="ECO:0000313" key="2">
    <source>
        <dbReference type="Proteomes" id="UP001642540"/>
    </source>
</evidence>
<protein>
    <submittedName>
        <fullName evidence="1">Uncharacterized protein</fullName>
    </submittedName>
</protein>
<organism evidence="1 2">
    <name type="scientific">Orchesella dallaii</name>
    <dbReference type="NCBI Taxonomy" id="48710"/>
    <lineage>
        <taxon>Eukaryota</taxon>
        <taxon>Metazoa</taxon>
        <taxon>Ecdysozoa</taxon>
        <taxon>Arthropoda</taxon>
        <taxon>Hexapoda</taxon>
        <taxon>Collembola</taxon>
        <taxon>Entomobryomorpha</taxon>
        <taxon>Entomobryoidea</taxon>
        <taxon>Orchesellidae</taxon>
        <taxon>Orchesellinae</taxon>
        <taxon>Orchesella</taxon>
    </lineage>
</organism>
<name>A0ABP1S661_9HEXA</name>
<dbReference type="Proteomes" id="UP001642540">
    <property type="component" value="Unassembled WGS sequence"/>
</dbReference>